<accession>A0ABQ6TP44</accession>
<gene>
    <name evidence="1" type="ORF">F6V30_08000</name>
</gene>
<dbReference type="RefSeq" id="WP_151156471.1">
    <property type="nucleotide sequence ID" value="NZ_VZRA01000002.1"/>
</dbReference>
<comment type="caution">
    <text evidence="1">The sequence shown here is derived from an EMBL/GenBank/DDBJ whole genome shotgun (WGS) entry which is preliminary data.</text>
</comment>
<name>A0ABQ6TP44_9BACT</name>
<sequence>MVRRELKVEVVLETVEESKKLVTAISGSVGPVSSTRETLAKVDVFIREMEKEVVQSLPEEQKASKYKRLFVFAPLLMPSVKLLTELLAEAKQVIEHFLR</sequence>
<proteinExistence type="predicted"/>
<dbReference type="Proteomes" id="UP000798046">
    <property type="component" value="Unassembled WGS sequence"/>
</dbReference>
<evidence type="ECO:0000313" key="1">
    <source>
        <dbReference type="EMBL" id="KAB0670097.1"/>
    </source>
</evidence>
<dbReference type="EMBL" id="VZRA01000002">
    <property type="protein sequence ID" value="KAB0670097.1"/>
    <property type="molecule type" value="Genomic_DNA"/>
</dbReference>
<keyword evidence="2" id="KW-1185">Reference proteome</keyword>
<evidence type="ECO:0000313" key="2">
    <source>
        <dbReference type="Proteomes" id="UP000798046"/>
    </source>
</evidence>
<reference evidence="1 2" key="1">
    <citation type="journal article" date="2020" name="Microorganisms">
        <title>Description of Three Novel Members in the Family Geobacteraceae, Oryzomonas japonicum gen. nov., sp. nov., Oryzomonas sagensis sp. nov., and Oryzomonas ruber sp. nov.</title>
        <authorList>
            <person name="Xu Z."/>
            <person name="Masuda Y."/>
            <person name="Hayakawa C."/>
            <person name="Ushijima N."/>
            <person name="Kawano K."/>
            <person name="Shiratori Y."/>
            <person name="Senoo K."/>
            <person name="Itoh H."/>
        </authorList>
    </citation>
    <scope>NUCLEOTIDE SEQUENCE [LARGE SCALE GENOMIC DNA]</scope>
    <source>
        <strain evidence="1 2">Red100</strain>
    </source>
</reference>
<protein>
    <submittedName>
        <fullName evidence="1">Uncharacterized protein</fullName>
    </submittedName>
</protein>
<organism evidence="1 2">
    <name type="scientific">Oryzomonas sagensis</name>
    <dbReference type="NCBI Taxonomy" id="2603857"/>
    <lineage>
        <taxon>Bacteria</taxon>
        <taxon>Pseudomonadati</taxon>
        <taxon>Thermodesulfobacteriota</taxon>
        <taxon>Desulfuromonadia</taxon>
        <taxon>Geobacterales</taxon>
        <taxon>Geobacteraceae</taxon>
        <taxon>Oryzomonas</taxon>
    </lineage>
</organism>